<dbReference type="EMBL" id="AWFF01000098">
    <property type="protein sequence ID" value="KCZ51035.1"/>
    <property type="molecule type" value="Genomic_DNA"/>
</dbReference>
<dbReference type="HAMAP" id="MF_00416">
    <property type="entry name" value="FlgI"/>
    <property type="match status" value="1"/>
</dbReference>
<dbReference type="PATRIC" id="fig|1280946.3.peg.3434"/>
<dbReference type="AlphaFoldDB" id="A0A062U4E4"/>
<evidence type="ECO:0000256" key="8">
    <source>
        <dbReference type="HAMAP-Rule" id="MF_00416"/>
    </source>
</evidence>
<dbReference type="GO" id="GO:0071973">
    <property type="term" value="P:bacterial-type flagellum-dependent cell motility"/>
    <property type="evidence" value="ECO:0007669"/>
    <property type="project" value="InterPro"/>
</dbReference>
<feature type="signal peptide" evidence="8">
    <location>
        <begin position="1"/>
        <end position="22"/>
    </location>
</feature>
<evidence type="ECO:0000256" key="3">
    <source>
        <dbReference type="ARBA" id="ARBA00019515"/>
    </source>
</evidence>
<protein>
    <recommendedName>
        <fullName evidence="3 8">Flagellar P-ring protein</fullName>
    </recommendedName>
    <alternativeName>
        <fullName evidence="7 8">Basal body P-ring protein</fullName>
    </alternativeName>
</protein>
<dbReference type="STRING" id="1280946.HY29_06695"/>
<dbReference type="eggNOG" id="COG1706">
    <property type="taxonomic scope" value="Bacteria"/>
</dbReference>
<reference evidence="9 10" key="1">
    <citation type="journal article" date="2014" name="Antonie Van Leeuwenhoek">
        <title>Hyphomonas beringensis sp. nov. and Hyphomonas chukchiensis sp. nov., isolated from surface seawater of the Bering Sea and Chukchi Sea.</title>
        <authorList>
            <person name="Li C."/>
            <person name="Lai Q."/>
            <person name="Li G."/>
            <person name="Dong C."/>
            <person name="Wang J."/>
            <person name="Liao Y."/>
            <person name="Shao Z."/>
        </authorList>
    </citation>
    <scope>NUCLEOTIDE SEQUENCE [LARGE SCALE GENOMIC DNA]</scope>
    <source>
        <strain evidence="9 10">25B14_1</strain>
    </source>
</reference>
<dbReference type="Proteomes" id="UP000027037">
    <property type="component" value="Unassembled WGS sequence"/>
</dbReference>
<dbReference type="Pfam" id="PF02119">
    <property type="entry name" value="FlgI"/>
    <property type="match status" value="1"/>
</dbReference>
<feature type="chain" id="PRO_5008980531" description="Flagellar P-ring protein" evidence="8">
    <location>
        <begin position="23"/>
        <end position="370"/>
    </location>
</feature>
<evidence type="ECO:0000313" key="10">
    <source>
        <dbReference type="Proteomes" id="UP000027037"/>
    </source>
</evidence>
<evidence type="ECO:0000256" key="6">
    <source>
        <dbReference type="ARBA" id="ARBA00023143"/>
    </source>
</evidence>
<name>A0A062U4E4_9PROT</name>
<keyword evidence="9" id="KW-0282">Flagellum</keyword>
<dbReference type="GO" id="GO:0005198">
    <property type="term" value="F:structural molecule activity"/>
    <property type="evidence" value="ECO:0007669"/>
    <property type="project" value="InterPro"/>
</dbReference>
<accession>A0A062U4E4</accession>
<dbReference type="OrthoDB" id="9786431at2"/>
<comment type="subunit">
    <text evidence="8">The basal body constitutes a major portion of the flagellar organelle and consists of four rings (L,P,S, and M) mounted on a central rod.</text>
</comment>
<comment type="function">
    <text evidence="1 8">Assembles around the rod to form the L-ring and probably protects the motor/basal body from shearing forces during rotation.</text>
</comment>
<sequence precursor="true">MMLRKLIILAGFCLCALSQAPATEAQTRLRDVVDVEGVRQNDLIGYGIVVGLNGTGDTVRNSPYTEDTLTYMLERLGVNVQGEDIKPNNAAAVLVTATLPSFARNGSTIDVSVSSIGDAKSLEGGTLILTPLKGADNEVYAVAQGSIIVSGLDVQAQAARETRGTPTAGAIPNGARVEQEIGYDFNRRESLVLALRDPDFTTAARIEDVINGAYGAQVAFMRDPGTVDLDLRGIQGSPSRILADIENLPVSVSVPARIVIDEKSGTIVLGEDVTISKVAIAQGNISIKVVESPVVSQPNPFARGESITLPRSSITIGQTGDNNIAMLEPNVTLSELISGLNALGVTPQETADIIRTMKAAGALHADLIIR</sequence>
<dbReference type="InterPro" id="IPR001782">
    <property type="entry name" value="Flag_FlgI"/>
</dbReference>
<comment type="subcellular location">
    <subcellularLocation>
        <location evidence="2 8">Bacterial flagellum basal body</location>
    </subcellularLocation>
</comment>
<keyword evidence="9" id="KW-0966">Cell projection</keyword>
<dbReference type="GO" id="GO:0030288">
    <property type="term" value="C:outer membrane-bounded periplasmic space"/>
    <property type="evidence" value="ECO:0007669"/>
    <property type="project" value="InterPro"/>
</dbReference>
<dbReference type="PANTHER" id="PTHR30381">
    <property type="entry name" value="FLAGELLAR P-RING PERIPLASMIC PROTEIN FLGI"/>
    <property type="match status" value="1"/>
</dbReference>
<keyword evidence="5" id="KW-0574">Periplasm</keyword>
<organism evidence="9 10">
    <name type="scientific">Hyphomonas beringensis</name>
    <dbReference type="NCBI Taxonomy" id="1280946"/>
    <lineage>
        <taxon>Bacteria</taxon>
        <taxon>Pseudomonadati</taxon>
        <taxon>Pseudomonadota</taxon>
        <taxon>Alphaproteobacteria</taxon>
        <taxon>Hyphomonadales</taxon>
        <taxon>Hyphomonadaceae</taxon>
        <taxon>Hyphomonas</taxon>
    </lineage>
</organism>
<evidence type="ECO:0000256" key="4">
    <source>
        <dbReference type="ARBA" id="ARBA00022729"/>
    </source>
</evidence>
<comment type="caution">
    <text evidence="9">The sequence shown here is derived from an EMBL/GenBank/DDBJ whole genome shotgun (WGS) entry which is preliminary data.</text>
</comment>
<dbReference type="GO" id="GO:0009428">
    <property type="term" value="C:bacterial-type flagellum basal body, distal rod, P ring"/>
    <property type="evidence" value="ECO:0007669"/>
    <property type="project" value="InterPro"/>
</dbReference>
<keyword evidence="9" id="KW-0969">Cilium</keyword>
<gene>
    <name evidence="8 9" type="primary">flgI</name>
    <name evidence="9" type="ORF">HY29_06695</name>
</gene>
<proteinExistence type="inferred from homology"/>
<dbReference type="PANTHER" id="PTHR30381:SF0">
    <property type="entry name" value="FLAGELLAR P-RING PROTEIN"/>
    <property type="match status" value="1"/>
</dbReference>
<evidence type="ECO:0000256" key="7">
    <source>
        <dbReference type="ARBA" id="ARBA00032344"/>
    </source>
</evidence>
<keyword evidence="4 8" id="KW-0732">Signal</keyword>
<comment type="similarity">
    <text evidence="8">Belongs to the FlgI family.</text>
</comment>
<evidence type="ECO:0000256" key="5">
    <source>
        <dbReference type="ARBA" id="ARBA00022764"/>
    </source>
</evidence>
<evidence type="ECO:0000256" key="2">
    <source>
        <dbReference type="ARBA" id="ARBA00004117"/>
    </source>
</evidence>
<dbReference type="NCBIfam" id="NF003676">
    <property type="entry name" value="PRK05303.1"/>
    <property type="match status" value="1"/>
</dbReference>
<keyword evidence="10" id="KW-1185">Reference proteome</keyword>
<keyword evidence="6 8" id="KW-0975">Bacterial flagellum</keyword>
<evidence type="ECO:0000313" key="9">
    <source>
        <dbReference type="EMBL" id="KCZ51035.1"/>
    </source>
</evidence>
<evidence type="ECO:0000256" key="1">
    <source>
        <dbReference type="ARBA" id="ARBA00002591"/>
    </source>
</evidence>
<dbReference type="PRINTS" id="PR01010">
    <property type="entry name" value="FLGPRINGFLGI"/>
</dbReference>